<dbReference type="EMBL" id="BBYR01000077">
    <property type="protein sequence ID" value="GAP38499.1"/>
    <property type="molecule type" value="Genomic_DNA"/>
</dbReference>
<reference evidence="7 8" key="2">
    <citation type="journal article" date="2016" name="Science">
        <title>A bacterium that degrades and assimilates poly(ethylene terephthalate).</title>
        <authorList>
            <person name="Yoshida S."/>
            <person name="Hiraga K."/>
            <person name="Takehana T."/>
            <person name="Taniguchi I."/>
            <person name="Yamaji H."/>
            <person name="Maeda Y."/>
            <person name="Toyohara K."/>
            <person name="Miyamoto K."/>
            <person name="Kimura Y."/>
            <person name="Oda K."/>
        </authorList>
    </citation>
    <scope>NUCLEOTIDE SEQUENCE [LARGE SCALE GENOMIC DNA]</scope>
    <source>
        <strain evidence="8">NBRC 110686 / TISTR 2288 / 201-F6</strain>
    </source>
</reference>
<keyword evidence="8" id="KW-1185">Reference proteome</keyword>
<keyword evidence="3" id="KW-1003">Cell membrane</keyword>
<organism evidence="7 8">
    <name type="scientific">Piscinibacter sakaiensis</name>
    <name type="common">Ideonella sakaiensis</name>
    <dbReference type="NCBI Taxonomy" id="1547922"/>
    <lineage>
        <taxon>Bacteria</taxon>
        <taxon>Pseudomonadati</taxon>
        <taxon>Pseudomonadota</taxon>
        <taxon>Betaproteobacteria</taxon>
        <taxon>Burkholderiales</taxon>
        <taxon>Sphaerotilaceae</taxon>
        <taxon>Piscinibacter</taxon>
    </lineage>
</organism>
<evidence type="ECO:0000256" key="3">
    <source>
        <dbReference type="ARBA" id="ARBA00022475"/>
    </source>
</evidence>
<dbReference type="GO" id="GO:0055085">
    <property type="term" value="P:transmembrane transport"/>
    <property type="evidence" value="ECO:0007669"/>
    <property type="project" value="UniProtKB-ARBA"/>
</dbReference>
<dbReference type="PROSITE" id="PS50893">
    <property type="entry name" value="ABC_TRANSPORTER_2"/>
    <property type="match status" value="1"/>
</dbReference>
<evidence type="ECO:0000256" key="2">
    <source>
        <dbReference type="ARBA" id="ARBA00022448"/>
    </source>
</evidence>
<dbReference type="Gene3D" id="3.40.50.300">
    <property type="entry name" value="P-loop containing nucleotide triphosphate hydrolases"/>
    <property type="match status" value="1"/>
</dbReference>
<keyword evidence="4" id="KW-0547">Nucleotide-binding</keyword>
<name>A0A0K8P7J4_PISS1</name>
<keyword evidence="3" id="KW-0472">Membrane</keyword>
<dbReference type="InterPro" id="IPR017871">
    <property type="entry name" value="ABC_transporter-like_CS"/>
</dbReference>
<dbReference type="InterPro" id="IPR003593">
    <property type="entry name" value="AAA+_ATPase"/>
</dbReference>
<dbReference type="OrthoDB" id="9802772at2"/>
<evidence type="ECO:0000256" key="5">
    <source>
        <dbReference type="ARBA" id="ARBA00022840"/>
    </source>
</evidence>
<evidence type="ECO:0000259" key="6">
    <source>
        <dbReference type="PROSITE" id="PS50893"/>
    </source>
</evidence>
<dbReference type="PANTHER" id="PTHR43776">
    <property type="entry name" value="TRANSPORT ATP-BINDING PROTEIN"/>
    <property type="match status" value="1"/>
</dbReference>
<evidence type="ECO:0000313" key="7">
    <source>
        <dbReference type="EMBL" id="GAP38499.1"/>
    </source>
</evidence>
<reference evidence="8" key="1">
    <citation type="submission" date="2015-07" db="EMBL/GenBank/DDBJ databases">
        <title>Discovery of a poly(ethylene terephthalate assimilation.</title>
        <authorList>
            <person name="Yoshida S."/>
            <person name="Hiraga K."/>
            <person name="Takehana T."/>
            <person name="Taniguchi I."/>
            <person name="Yamaji H."/>
            <person name="Maeda Y."/>
            <person name="Toyohara K."/>
            <person name="Miyamoto K."/>
            <person name="Kimura Y."/>
            <person name="Oda K."/>
        </authorList>
    </citation>
    <scope>NUCLEOTIDE SEQUENCE [LARGE SCALE GENOMIC DNA]</scope>
    <source>
        <strain evidence="8">NBRC 110686 / TISTR 2288 / 201-F6</strain>
    </source>
</reference>
<keyword evidence="2" id="KW-0813">Transport</keyword>
<comment type="similarity">
    <text evidence="1">Belongs to the ABC transporter superfamily.</text>
</comment>
<protein>
    <submittedName>
        <fullName evidence="7">Dipeptide transport ATP-binding protein DppF</fullName>
    </submittedName>
</protein>
<evidence type="ECO:0000256" key="1">
    <source>
        <dbReference type="ARBA" id="ARBA00005417"/>
    </source>
</evidence>
<dbReference type="STRING" id="1547922.ISF6_4957"/>
<dbReference type="InterPro" id="IPR003439">
    <property type="entry name" value="ABC_transporter-like_ATP-bd"/>
</dbReference>
<evidence type="ECO:0000313" key="8">
    <source>
        <dbReference type="Proteomes" id="UP000037660"/>
    </source>
</evidence>
<dbReference type="GO" id="GO:0016887">
    <property type="term" value="F:ATP hydrolysis activity"/>
    <property type="evidence" value="ECO:0007669"/>
    <property type="project" value="InterPro"/>
</dbReference>
<evidence type="ECO:0000256" key="4">
    <source>
        <dbReference type="ARBA" id="ARBA00022741"/>
    </source>
</evidence>
<gene>
    <name evidence="7" type="ORF">ISF6_4957</name>
</gene>
<dbReference type="InterPro" id="IPR027417">
    <property type="entry name" value="P-loop_NTPase"/>
</dbReference>
<sequence length="279" mass="28606">MGALSAVGGPPPVPGATGLAVTGLRVAFGDHVAVDDLSFTLPPGGSLGLVGGSGSGKSSVLRAVCGLVRAQAGQVALTGGGAGAAPGSAAFRRRVQMVFQDPYGSLHPRQTVDRQLAEPLAIHRLDRGAAREARIERALAEVGLDPGLRFRYPHQLSGGQRQRVAIARALILEPNLLLLDEPTSALDASVQAEVLNLLDALRQRRGLAFVMVSHDLAVVAHLCEDLVVMARGRVVDRLGAAALAAGGAACAETRALQEAAAGFRRPAPPVPAPPPAMPA</sequence>
<dbReference type="RefSeq" id="WP_054022357.1">
    <property type="nucleotide sequence ID" value="NZ_BBYR01000077.1"/>
</dbReference>
<dbReference type="Proteomes" id="UP000037660">
    <property type="component" value="Unassembled WGS sequence"/>
</dbReference>
<proteinExistence type="inferred from homology"/>
<dbReference type="PANTHER" id="PTHR43776:SF7">
    <property type="entry name" value="D,D-DIPEPTIDE TRANSPORT ATP-BINDING PROTEIN DDPF-RELATED"/>
    <property type="match status" value="1"/>
</dbReference>
<feature type="domain" description="ABC transporter" evidence="6">
    <location>
        <begin position="19"/>
        <end position="256"/>
    </location>
</feature>
<dbReference type="GO" id="GO:0005524">
    <property type="term" value="F:ATP binding"/>
    <property type="evidence" value="ECO:0007669"/>
    <property type="project" value="UniProtKB-KW"/>
</dbReference>
<dbReference type="Pfam" id="PF00005">
    <property type="entry name" value="ABC_tran"/>
    <property type="match status" value="1"/>
</dbReference>
<keyword evidence="5 7" id="KW-0067">ATP-binding</keyword>
<comment type="caution">
    <text evidence="7">The sequence shown here is derived from an EMBL/GenBank/DDBJ whole genome shotgun (WGS) entry which is preliminary data.</text>
</comment>
<dbReference type="InterPro" id="IPR050319">
    <property type="entry name" value="ABC_transp_ATP-bind"/>
</dbReference>
<dbReference type="AlphaFoldDB" id="A0A0K8P7J4"/>
<dbReference type="SUPFAM" id="SSF52540">
    <property type="entry name" value="P-loop containing nucleoside triphosphate hydrolases"/>
    <property type="match status" value="1"/>
</dbReference>
<dbReference type="SMART" id="SM00382">
    <property type="entry name" value="AAA"/>
    <property type="match status" value="1"/>
</dbReference>
<accession>A0A0K8P7J4</accession>
<dbReference type="PROSITE" id="PS00211">
    <property type="entry name" value="ABC_TRANSPORTER_1"/>
    <property type="match status" value="1"/>
</dbReference>